<feature type="transmembrane region" description="Helical" evidence="1">
    <location>
        <begin position="56"/>
        <end position="73"/>
    </location>
</feature>
<evidence type="ECO:0008006" key="4">
    <source>
        <dbReference type="Google" id="ProtNLM"/>
    </source>
</evidence>
<keyword evidence="1" id="KW-0812">Transmembrane</keyword>
<gene>
    <name evidence="2" type="ordered locus">Clocel_0380</name>
</gene>
<reference evidence="2 3" key="1">
    <citation type="submission" date="2010-08" db="EMBL/GenBank/DDBJ databases">
        <title>Complete sequence of Clostridium cellulovorans 743B.</title>
        <authorList>
            <consortium name="US DOE Joint Genome Institute"/>
            <person name="Lucas S."/>
            <person name="Copeland A."/>
            <person name="Lapidus A."/>
            <person name="Cheng J.-F."/>
            <person name="Bruce D."/>
            <person name="Goodwin L."/>
            <person name="Pitluck S."/>
            <person name="Chertkov O."/>
            <person name="Detter J.C."/>
            <person name="Han C."/>
            <person name="Tapia R."/>
            <person name="Land M."/>
            <person name="Hauser L."/>
            <person name="Chang Y.-J."/>
            <person name="Jeffries C."/>
            <person name="Kyrpides N."/>
            <person name="Ivanova N."/>
            <person name="Mikhailova N."/>
            <person name="Hemme C.L."/>
            <person name="Woyke T."/>
        </authorList>
    </citation>
    <scope>NUCLEOTIDE SEQUENCE [LARGE SCALE GENOMIC DNA]</scope>
    <source>
        <strain evidence="3">ATCC 35296 / DSM 3052 / OCM 3 / 743B</strain>
    </source>
</reference>
<feature type="transmembrane region" description="Helical" evidence="1">
    <location>
        <begin position="80"/>
        <end position="99"/>
    </location>
</feature>
<dbReference type="Proteomes" id="UP000002730">
    <property type="component" value="Chromosome"/>
</dbReference>
<dbReference type="HOGENOM" id="CLU_2245209_0_0_9"/>
<keyword evidence="1" id="KW-0472">Membrane</keyword>
<name>D9SQ93_CLOC7</name>
<evidence type="ECO:0000256" key="1">
    <source>
        <dbReference type="SAM" id="Phobius"/>
    </source>
</evidence>
<dbReference type="AlphaFoldDB" id="D9SQ93"/>
<feature type="transmembrane region" description="Helical" evidence="1">
    <location>
        <begin position="16"/>
        <end position="36"/>
    </location>
</feature>
<keyword evidence="1" id="KW-1133">Transmembrane helix</keyword>
<sequence length="104" mass="11917">MITKQKSIESKDIKKVVYLAIFATLIMIITNIVSYNYLPDYISVKSDGSSTIRKEVYVIIFPCISIITNFINLKLNNRSIVNSIFLNIILPLVNIYIIFTSIPR</sequence>
<accession>D9SQ93</accession>
<evidence type="ECO:0000313" key="3">
    <source>
        <dbReference type="Proteomes" id="UP000002730"/>
    </source>
</evidence>
<dbReference type="RefSeq" id="WP_010075073.1">
    <property type="nucleotide sequence ID" value="NC_014393.1"/>
</dbReference>
<organism evidence="2 3">
    <name type="scientific">Clostridium cellulovorans (strain ATCC 35296 / DSM 3052 / OCM 3 / 743B)</name>
    <dbReference type="NCBI Taxonomy" id="573061"/>
    <lineage>
        <taxon>Bacteria</taxon>
        <taxon>Bacillati</taxon>
        <taxon>Bacillota</taxon>
        <taxon>Clostridia</taxon>
        <taxon>Eubacteriales</taxon>
        <taxon>Clostridiaceae</taxon>
        <taxon>Clostridium</taxon>
    </lineage>
</organism>
<protein>
    <recommendedName>
        <fullName evidence="4">DUF1648 domain-containing protein</fullName>
    </recommendedName>
</protein>
<evidence type="ECO:0000313" key="2">
    <source>
        <dbReference type="EMBL" id="ADL50160.1"/>
    </source>
</evidence>
<dbReference type="KEGG" id="ccb:Clocel_0380"/>
<proteinExistence type="predicted"/>
<dbReference type="EMBL" id="CP002160">
    <property type="protein sequence ID" value="ADL50160.1"/>
    <property type="molecule type" value="Genomic_DNA"/>
</dbReference>
<keyword evidence="3" id="KW-1185">Reference proteome</keyword>